<evidence type="ECO:0000313" key="5">
    <source>
        <dbReference type="Proteomes" id="UP000751190"/>
    </source>
</evidence>
<dbReference type="InterPro" id="IPR019793">
    <property type="entry name" value="Peroxidases_heam-ligand_BS"/>
</dbReference>
<feature type="domain" description="Plant heme peroxidase family profile" evidence="3">
    <location>
        <begin position="65"/>
        <end position="332"/>
    </location>
</feature>
<comment type="similarity">
    <text evidence="2">Belongs to the peroxidase family.</text>
</comment>
<accession>A0A8J5X9J3</accession>
<name>A0A8J5X9J3_DIALT</name>
<dbReference type="InterPro" id="IPR010255">
    <property type="entry name" value="Haem_peroxidase_sf"/>
</dbReference>
<dbReference type="PROSITE" id="PS50873">
    <property type="entry name" value="PEROXIDASE_4"/>
    <property type="match status" value="1"/>
</dbReference>
<keyword evidence="5" id="KW-1185">Reference proteome</keyword>
<dbReference type="GO" id="GO:0034599">
    <property type="term" value="P:cellular response to oxidative stress"/>
    <property type="evidence" value="ECO:0007669"/>
    <property type="project" value="InterPro"/>
</dbReference>
<evidence type="ECO:0000256" key="1">
    <source>
        <dbReference type="ARBA" id="ARBA00023002"/>
    </source>
</evidence>
<evidence type="ECO:0000256" key="2">
    <source>
        <dbReference type="RuleBase" id="RU004241"/>
    </source>
</evidence>
<evidence type="ECO:0000313" key="4">
    <source>
        <dbReference type="EMBL" id="KAG8464276.1"/>
    </source>
</evidence>
<keyword evidence="1" id="KW-0560">Oxidoreductase</keyword>
<dbReference type="PRINTS" id="PR00458">
    <property type="entry name" value="PEROXIDASE"/>
</dbReference>
<dbReference type="PRINTS" id="PR00459">
    <property type="entry name" value="ASPEROXIDASE"/>
</dbReference>
<dbReference type="GO" id="GO:0020037">
    <property type="term" value="F:heme binding"/>
    <property type="evidence" value="ECO:0007669"/>
    <property type="project" value="InterPro"/>
</dbReference>
<dbReference type="PANTHER" id="PTHR31356:SF66">
    <property type="entry name" value="CATALASE-PEROXIDASE"/>
    <property type="match status" value="1"/>
</dbReference>
<dbReference type="Pfam" id="PF00141">
    <property type="entry name" value="peroxidase"/>
    <property type="match status" value="1"/>
</dbReference>
<organism evidence="4 5">
    <name type="scientific">Diacronema lutheri</name>
    <name type="common">Unicellular marine alga</name>
    <name type="synonym">Monochrysis lutheri</name>
    <dbReference type="NCBI Taxonomy" id="2081491"/>
    <lineage>
        <taxon>Eukaryota</taxon>
        <taxon>Haptista</taxon>
        <taxon>Haptophyta</taxon>
        <taxon>Pavlovophyceae</taxon>
        <taxon>Pavlovales</taxon>
        <taxon>Pavlovaceae</taxon>
        <taxon>Diacronema</taxon>
    </lineage>
</organism>
<gene>
    <name evidence="4" type="ORF">KFE25_003339</name>
</gene>
<dbReference type="GO" id="GO:0042744">
    <property type="term" value="P:hydrogen peroxide catabolic process"/>
    <property type="evidence" value="ECO:0007669"/>
    <property type="project" value="TreeGrafter"/>
</dbReference>
<dbReference type="Gene3D" id="1.10.420.10">
    <property type="entry name" value="Peroxidase, domain 2"/>
    <property type="match status" value="1"/>
</dbReference>
<dbReference type="InterPro" id="IPR002207">
    <property type="entry name" value="Peroxidase_I"/>
</dbReference>
<dbReference type="OrthoDB" id="2859658at2759"/>
<dbReference type="Proteomes" id="UP000751190">
    <property type="component" value="Unassembled WGS sequence"/>
</dbReference>
<dbReference type="EMBL" id="JAGTXO010000013">
    <property type="protein sequence ID" value="KAG8464276.1"/>
    <property type="molecule type" value="Genomic_DNA"/>
</dbReference>
<dbReference type="InterPro" id="IPR002016">
    <property type="entry name" value="Haem_peroxidase"/>
</dbReference>
<dbReference type="PROSITE" id="PS00435">
    <property type="entry name" value="PEROXIDASE_1"/>
    <property type="match status" value="1"/>
</dbReference>
<dbReference type="InterPro" id="IPR044831">
    <property type="entry name" value="Ccp1-like"/>
</dbReference>
<dbReference type="AlphaFoldDB" id="A0A8J5X9J3"/>
<dbReference type="SUPFAM" id="SSF48113">
    <property type="entry name" value="Heme-dependent peroxidases"/>
    <property type="match status" value="1"/>
</dbReference>
<reference evidence="4" key="1">
    <citation type="submission" date="2021-05" db="EMBL/GenBank/DDBJ databases">
        <title>The genome of the haptophyte Pavlova lutheri (Diacronema luteri, Pavlovales) - a model for lipid biosynthesis in eukaryotic algae.</title>
        <authorList>
            <person name="Hulatt C.J."/>
            <person name="Posewitz M.C."/>
        </authorList>
    </citation>
    <scope>NUCLEOTIDE SEQUENCE</scope>
    <source>
        <strain evidence="4">NIVA-4/92</strain>
    </source>
</reference>
<dbReference type="GO" id="GO:0000302">
    <property type="term" value="P:response to reactive oxygen species"/>
    <property type="evidence" value="ECO:0007669"/>
    <property type="project" value="TreeGrafter"/>
</dbReference>
<comment type="caution">
    <text evidence="4">The sequence shown here is derived from an EMBL/GenBank/DDBJ whole genome shotgun (WGS) entry which is preliminary data.</text>
</comment>
<dbReference type="GO" id="GO:0004601">
    <property type="term" value="F:peroxidase activity"/>
    <property type="evidence" value="ECO:0007669"/>
    <property type="project" value="InterPro"/>
</dbReference>
<dbReference type="PANTHER" id="PTHR31356">
    <property type="entry name" value="THYLAKOID LUMENAL 29 KDA PROTEIN, CHLOROPLASTIC-RELATED"/>
    <property type="match status" value="1"/>
</dbReference>
<evidence type="ECO:0000259" key="3">
    <source>
        <dbReference type="PROSITE" id="PS50873"/>
    </source>
</evidence>
<proteinExistence type="inferred from homology"/>
<dbReference type="Gene3D" id="1.10.520.10">
    <property type="match status" value="1"/>
</dbReference>
<sequence>MWMPVFPRDIDFALATAVAGVALLLVVMLNLAAAKSVQPKKIAWLLKARELIVELIREKHCHPLLVRLAWHDAGTYDQQHAHLPWPAAGGAIGSVRFSKELNAAPNGGLSKGVGLLEPIKLACPDVSWADLIQMASATAIELAGGPRIPMRYGRLDADSSPEQSVEPFGLPEANPSEDPAAHLRWVFGKYGMGDKEIVALSGAHTLGRAFKERSGAVPNGAGEEGATKYTGSACCPMGGDAKAAAKFMPGGKSWTPNWLRFDNSYFSLGGKADPDSLIAFPTDRVLETDPGFKPFFDKYAASEAAFFADYAAAHARLSEQGSKFSPPEGIRL</sequence>
<protein>
    <recommendedName>
        <fullName evidence="3">Plant heme peroxidase family profile domain-containing protein</fullName>
    </recommendedName>
</protein>
<dbReference type="OMA" id="PIKEKHA"/>